<evidence type="ECO:0000313" key="2">
    <source>
        <dbReference type="Proteomes" id="UP000663852"/>
    </source>
</evidence>
<sequence>MSSFAFDHCPVEILHMIFEYLSGNEILHSFVDTSLYMNKILKSYDKYNFDLTRITRQEFDFIFSYISLKRLFSIILSDEKLTGGQIQLFLSRYSSSFHRFTGLRCLTFRHMTIDQQKYQLILRAFQQLQNLRLLILDQIKLMNIHDEFTEGFNQLNEHCLVNIIESPHLTLIPLKTRLQYWNSTPRVSFRTMVSNESFTYLTTRTGLNTLKYLKQLEIKIYNCNDPLFLNGNQWERFIRNAFPYLSKFDFICHIPDEKNLSLDSFRTRFWFEEKKWFVALTKYKKFDGLKLLTVPHFNNDMEISRTIIETTLPSCNDLNLNIRDFHDEENHYDIPLCFNRYEHIERFHWEKISSFALKLNRICNLNSVKIVILPTYWMSFEDDFQKVLYLLDSMPNVFKIVFSEWPYMKSYSNLKCANSRVTSIELPYLFKCTIHSDYSDAFKGIFFHSFPNVKHIVINQAEIKLCYQFNKYFLPWENLSSLQIKCLNSAKTKEDENRKYNEWKEKFFNEILPQLTRRVFTFSDQLDKSKDHVLSIWFGQTRCDDEDDGISIVSKKTISCFQYKKCVLS</sequence>
<evidence type="ECO:0000313" key="1">
    <source>
        <dbReference type="EMBL" id="CAF1506440.1"/>
    </source>
</evidence>
<organism evidence="1 2">
    <name type="scientific">Adineta ricciae</name>
    <name type="common">Rotifer</name>
    <dbReference type="NCBI Taxonomy" id="249248"/>
    <lineage>
        <taxon>Eukaryota</taxon>
        <taxon>Metazoa</taxon>
        <taxon>Spiralia</taxon>
        <taxon>Gnathifera</taxon>
        <taxon>Rotifera</taxon>
        <taxon>Eurotatoria</taxon>
        <taxon>Bdelloidea</taxon>
        <taxon>Adinetida</taxon>
        <taxon>Adinetidae</taxon>
        <taxon>Adineta</taxon>
    </lineage>
</organism>
<comment type="caution">
    <text evidence="1">The sequence shown here is derived from an EMBL/GenBank/DDBJ whole genome shotgun (WGS) entry which is preliminary data.</text>
</comment>
<accession>A0A815TNY2</accession>
<proteinExistence type="predicted"/>
<dbReference type="EMBL" id="CAJNOJ010000666">
    <property type="protein sequence ID" value="CAF1506440.1"/>
    <property type="molecule type" value="Genomic_DNA"/>
</dbReference>
<dbReference type="AlphaFoldDB" id="A0A815TNY2"/>
<evidence type="ECO:0008006" key="3">
    <source>
        <dbReference type="Google" id="ProtNLM"/>
    </source>
</evidence>
<gene>
    <name evidence="1" type="ORF">EDS130_LOCUS42963</name>
</gene>
<reference evidence="1" key="1">
    <citation type="submission" date="2021-02" db="EMBL/GenBank/DDBJ databases">
        <authorList>
            <person name="Nowell W R."/>
        </authorList>
    </citation>
    <scope>NUCLEOTIDE SEQUENCE</scope>
</reference>
<dbReference type="Proteomes" id="UP000663852">
    <property type="component" value="Unassembled WGS sequence"/>
</dbReference>
<protein>
    <recommendedName>
        <fullName evidence="3">F-box domain-containing protein</fullName>
    </recommendedName>
</protein>
<name>A0A815TNY2_ADIRI</name>